<proteinExistence type="predicted"/>
<reference evidence="1 2" key="1">
    <citation type="journal article" date="2013" name="Genome Announc.">
        <title>Draft Genome Sequence of Indibacter alkaliphilus Strain LW1T, Isolated from Lonar Lake, a Haloalkaline Lake in the Buldana District of Maharashtra, India.</title>
        <authorList>
            <person name="Singh A."/>
            <person name="Kumar Jangir P."/>
            <person name="Sharma R."/>
            <person name="Singh A."/>
            <person name="Kumar Pinnaka A."/>
            <person name="Shivaji S."/>
        </authorList>
    </citation>
    <scope>NUCLEOTIDE SEQUENCE [LARGE SCALE GENOMIC DNA]</scope>
    <source>
        <strain evidence="2">CCUG 57479 / KCTC 22604 / LW1</strain>
    </source>
</reference>
<gene>
    <name evidence="1" type="ORF">A33Q_3408</name>
</gene>
<evidence type="ECO:0000313" key="1">
    <source>
        <dbReference type="EMBL" id="EOZ95203.1"/>
    </source>
</evidence>
<protein>
    <submittedName>
        <fullName evidence="1">Uncharacterized protein</fullName>
    </submittedName>
</protein>
<sequence>MVKAILFLCCLEECKLAFLKGKYQKLQTLFLQNQKVDLRKKKAICSSFMGLVQGCETWAKVDTVR</sequence>
<dbReference type="AlphaFoldDB" id="S2DZG5"/>
<dbReference type="EMBL" id="ALWO02000040">
    <property type="protein sequence ID" value="EOZ95203.1"/>
    <property type="molecule type" value="Genomic_DNA"/>
</dbReference>
<accession>S2DZG5</accession>
<name>S2DZG5_INDAL</name>
<dbReference type="STRING" id="1189612.A33Q_3408"/>
<keyword evidence="2" id="KW-1185">Reference proteome</keyword>
<evidence type="ECO:0000313" key="2">
    <source>
        <dbReference type="Proteomes" id="UP000006073"/>
    </source>
</evidence>
<comment type="caution">
    <text evidence="1">The sequence shown here is derived from an EMBL/GenBank/DDBJ whole genome shotgun (WGS) entry which is preliminary data.</text>
</comment>
<organism evidence="1 2">
    <name type="scientific">Indibacter alkaliphilus (strain CCUG 57479 / KCTC 22604 / LW1)</name>
    <dbReference type="NCBI Taxonomy" id="1189612"/>
    <lineage>
        <taxon>Bacteria</taxon>
        <taxon>Pseudomonadati</taxon>
        <taxon>Bacteroidota</taxon>
        <taxon>Cytophagia</taxon>
        <taxon>Cytophagales</taxon>
        <taxon>Cyclobacteriaceae</taxon>
    </lineage>
</organism>
<dbReference type="Proteomes" id="UP000006073">
    <property type="component" value="Unassembled WGS sequence"/>
</dbReference>
<dbReference type="RefSeq" id="WP_016255376.1">
    <property type="nucleotide sequence ID" value="NZ_ALWO02000040.1"/>
</dbReference>